<keyword evidence="1" id="KW-0812">Transmembrane</keyword>
<sequence length="172" mass="17856">MQTAGVVVFPIGLPAMFHSVGEGSHPELRAMVIGYVVMRNVCWSVPVRIGWVVAGFAPLTLGEGVVGTVASSGDLLGRAAGTHWSLAVPVGPYLLMVYLLHTLLLSAGDAFHLLLISLTLAVLTAAVVLAAAGAGIAVCLLMVVLAPFVTVVGFETVGHRHQRRMPGNLRAG</sequence>
<organism evidence="2 3">
    <name type="scientific">Streptomyces marokkonensis</name>
    <dbReference type="NCBI Taxonomy" id="324855"/>
    <lineage>
        <taxon>Bacteria</taxon>
        <taxon>Bacillati</taxon>
        <taxon>Actinomycetota</taxon>
        <taxon>Actinomycetes</taxon>
        <taxon>Kitasatosporales</taxon>
        <taxon>Streptomycetaceae</taxon>
        <taxon>Streptomyces</taxon>
    </lineage>
</organism>
<reference evidence="2 3" key="1">
    <citation type="submission" date="2024-09" db="EMBL/GenBank/DDBJ databases">
        <title>The Natural Products Discovery Center: Release of the First 8490 Sequenced Strains for Exploring Actinobacteria Biosynthetic Diversity.</title>
        <authorList>
            <person name="Kalkreuter E."/>
            <person name="Kautsar S.A."/>
            <person name="Yang D."/>
            <person name="Bader C.D."/>
            <person name="Teijaro C.N."/>
            <person name="Fluegel L."/>
            <person name="Davis C.M."/>
            <person name="Simpson J.R."/>
            <person name="Lauterbach L."/>
            <person name="Steele A.D."/>
            <person name="Gui C."/>
            <person name="Meng S."/>
            <person name="Li G."/>
            <person name="Viehrig K."/>
            <person name="Ye F."/>
            <person name="Su P."/>
            <person name="Kiefer A.F."/>
            <person name="Nichols A."/>
            <person name="Cepeda A.J."/>
            <person name="Yan W."/>
            <person name="Fan B."/>
            <person name="Jiang Y."/>
            <person name="Adhikari A."/>
            <person name="Zheng C.-J."/>
            <person name="Schuster L."/>
            <person name="Cowan T.M."/>
            <person name="Smanski M.J."/>
            <person name="Chevrette M.G."/>
            <person name="De Carvalho L.P.S."/>
            <person name="Shen B."/>
        </authorList>
    </citation>
    <scope>NUCLEOTIDE SEQUENCE [LARGE SCALE GENOMIC DNA]</scope>
    <source>
        <strain evidence="2 3">NPDC058328</strain>
    </source>
</reference>
<feature type="transmembrane region" description="Helical" evidence="1">
    <location>
        <begin position="111"/>
        <end position="129"/>
    </location>
</feature>
<accession>A0ABW6Q222</accession>
<evidence type="ECO:0000256" key="1">
    <source>
        <dbReference type="SAM" id="Phobius"/>
    </source>
</evidence>
<keyword evidence="3" id="KW-1185">Reference proteome</keyword>
<feature type="transmembrane region" description="Helical" evidence="1">
    <location>
        <begin position="135"/>
        <end position="154"/>
    </location>
</feature>
<keyword evidence="1" id="KW-1133">Transmembrane helix</keyword>
<protein>
    <submittedName>
        <fullName evidence="2">Uncharacterized protein</fullName>
    </submittedName>
</protein>
<evidence type="ECO:0000313" key="3">
    <source>
        <dbReference type="Proteomes" id="UP001601627"/>
    </source>
</evidence>
<name>A0ABW6Q222_9ACTN</name>
<dbReference type="EMBL" id="JBHVZQ010000004">
    <property type="protein sequence ID" value="MFF1273147.1"/>
    <property type="molecule type" value="Genomic_DNA"/>
</dbReference>
<proteinExistence type="predicted"/>
<keyword evidence="1" id="KW-0472">Membrane</keyword>
<dbReference type="RefSeq" id="WP_388233724.1">
    <property type="nucleotide sequence ID" value="NZ_JBHVZQ010000004.1"/>
</dbReference>
<gene>
    <name evidence="2" type="ORF">ACFVZC_07025</name>
</gene>
<comment type="caution">
    <text evidence="2">The sequence shown here is derived from an EMBL/GenBank/DDBJ whole genome shotgun (WGS) entry which is preliminary data.</text>
</comment>
<dbReference type="Proteomes" id="UP001601627">
    <property type="component" value="Unassembled WGS sequence"/>
</dbReference>
<feature type="transmembrane region" description="Helical" evidence="1">
    <location>
        <begin position="84"/>
        <end position="104"/>
    </location>
</feature>
<evidence type="ECO:0000313" key="2">
    <source>
        <dbReference type="EMBL" id="MFF1273147.1"/>
    </source>
</evidence>